<dbReference type="PANTHER" id="PTHR42928:SF5">
    <property type="entry name" value="BLR1237 PROTEIN"/>
    <property type="match status" value="1"/>
</dbReference>
<name>A0A225MZ37_9BURK</name>
<dbReference type="EMBL" id="NJIH01000003">
    <property type="protein sequence ID" value="OWT63949.1"/>
    <property type="molecule type" value="Genomic_DNA"/>
</dbReference>
<sequence>MTMKTIWTRRQYLGALGGTILALQGGLTESHSAEKRIRKLIVPQGPGGTVDIIGRAFTDFIQQSGKTPTITENKPGAAGEIAADYVARSPADGMTLLVGNSSTMVVNPQVKKVRYDPLRDFQCLGGIVLADTIMVANASLGFKTLNDVISYARAHPGKLAFASNGVGGAFHLGMEYFQALTGTKLLHVPFNSAAQAELALVSNQVALMIANTGPVVEFIRKGKVTPLAVVGEKPSIDLPNLVIASHIIPGFVVNTWVAVYAPAATPENTAVQLNSTLNKYLKDPRGKTLFQRQGLIPIPGTLTDAARWNRQEMKTWGKIVDAVKARGAIS</sequence>
<reference evidence="3" key="1">
    <citation type="submission" date="2017-06" db="EMBL/GenBank/DDBJ databases">
        <title>Herbaspirillum phytohormonus sp. nov., isolated from the root nodule of Robinia pseudoacacia in lead-zinc mine.</title>
        <authorList>
            <person name="Fan M."/>
            <person name="Lin Y."/>
        </authorList>
    </citation>
    <scope>NUCLEOTIDE SEQUENCE [LARGE SCALE GENOMIC DNA]</scope>
    <source>
        <strain evidence="3">SC-089</strain>
    </source>
</reference>
<evidence type="ECO:0000256" key="1">
    <source>
        <dbReference type="ARBA" id="ARBA00006987"/>
    </source>
</evidence>
<keyword evidence="3" id="KW-1185">Reference proteome</keyword>
<evidence type="ECO:0008006" key="4">
    <source>
        <dbReference type="Google" id="ProtNLM"/>
    </source>
</evidence>
<dbReference type="Gene3D" id="3.40.190.150">
    <property type="entry name" value="Bordetella uptake gene, domain 1"/>
    <property type="match status" value="1"/>
</dbReference>
<comment type="similarity">
    <text evidence="1">Belongs to the UPF0065 (bug) family.</text>
</comment>
<organism evidence="2 3">
    <name type="scientific">Candidimonas nitroreducens</name>
    <dbReference type="NCBI Taxonomy" id="683354"/>
    <lineage>
        <taxon>Bacteria</taxon>
        <taxon>Pseudomonadati</taxon>
        <taxon>Pseudomonadota</taxon>
        <taxon>Betaproteobacteria</taxon>
        <taxon>Burkholderiales</taxon>
        <taxon>Alcaligenaceae</taxon>
        <taxon>Candidimonas</taxon>
    </lineage>
</organism>
<evidence type="ECO:0000313" key="3">
    <source>
        <dbReference type="Proteomes" id="UP000214603"/>
    </source>
</evidence>
<dbReference type="InterPro" id="IPR042100">
    <property type="entry name" value="Bug_dom1"/>
</dbReference>
<dbReference type="PANTHER" id="PTHR42928">
    <property type="entry name" value="TRICARBOXYLATE-BINDING PROTEIN"/>
    <property type="match status" value="1"/>
</dbReference>
<dbReference type="Pfam" id="PF03401">
    <property type="entry name" value="TctC"/>
    <property type="match status" value="1"/>
</dbReference>
<dbReference type="AlphaFoldDB" id="A0A225MZ37"/>
<dbReference type="Gene3D" id="3.40.190.10">
    <property type="entry name" value="Periplasmic binding protein-like II"/>
    <property type="match status" value="1"/>
</dbReference>
<evidence type="ECO:0000313" key="2">
    <source>
        <dbReference type="EMBL" id="OWT63949.1"/>
    </source>
</evidence>
<comment type="caution">
    <text evidence="2">The sequence shown here is derived from an EMBL/GenBank/DDBJ whole genome shotgun (WGS) entry which is preliminary data.</text>
</comment>
<accession>A0A225MZ37</accession>
<dbReference type="SUPFAM" id="SSF53850">
    <property type="entry name" value="Periplasmic binding protein-like II"/>
    <property type="match status" value="1"/>
</dbReference>
<dbReference type="InterPro" id="IPR005064">
    <property type="entry name" value="BUG"/>
</dbReference>
<dbReference type="CDD" id="cd07012">
    <property type="entry name" value="PBP2_Bug_TTT"/>
    <property type="match status" value="1"/>
</dbReference>
<gene>
    <name evidence="2" type="ORF">CEY11_06520</name>
</gene>
<dbReference type="PIRSF" id="PIRSF017082">
    <property type="entry name" value="YflP"/>
    <property type="match status" value="1"/>
</dbReference>
<dbReference type="Proteomes" id="UP000214603">
    <property type="component" value="Unassembled WGS sequence"/>
</dbReference>
<protein>
    <recommendedName>
        <fullName evidence="4">Tripartite tricarboxylate transporter substrate binding protein</fullName>
    </recommendedName>
</protein>
<proteinExistence type="inferred from homology"/>